<organism evidence="12 13">
    <name type="scientific">Diploscapter pachys</name>
    <dbReference type="NCBI Taxonomy" id="2018661"/>
    <lineage>
        <taxon>Eukaryota</taxon>
        <taxon>Metazoa</taxon>
        <taxon>Ecdysozoa</taxon>
        <taxon>Nematoda</taxon>
        <taxon>Chromadorea</taxon>
        <taxon>Rhabditida</taxon>
        <taxon>Rhabditina</taxon>
        <taxon>Rhabditomorpha</taxon>
        <taxon>Rhabditoidea</taxon>
        <taxon>Rhabditidae</taxon>
        <taxon>Diploscapter</taxon>
    </lineage>
</organism>
<dbReference type="FunFam" id="3.30.1490.490:FF:000001">
    <property type="entry name" value="cell growth-regulating nucleolar protein-like"/>
    <property type="match status" value="1"/>
</dbReference>
<evidence type="ECO:0000259" key="10">
    <source>
        <dbReference type="Pfam" id="PF08790"/>
    </source>
</evidence>
<dbReference type="GO" id="GO:0000122">
    <property type="term" value="P:negative regulation of transcription by RNA polymerase II"/>
    <property type="evidence" value="ECO:0007669"/>
    <property type="project" value="TreeGrafter"/>
</dbReference>
<feature type="domain" description="Cell growth-regulating nucleolar protein-like winged helix" evidence="11">
    <location>
        <begin position="216"/>
        <end position="286"/>
    </location>
</feature>
<dbReference type="InterPro" id="IPR036236">
    <property type="entry name" value="Znf_C2H2_sf"/>
</dbReference>
<dbReference type="InterPro" id="IPR058719">
    <property type="entry name" value="WHD_LYAR"/>
</dbReference>
<evidence type="ECO:0000256" key="3">
    <source>
        <dbReference type="ARBA" id="ARBA00022737"/>
    </source>
</evidence>
<dbReference type="GO" id="GO:0003677">
    <property type="term" value="F:DNA binding"/>
    <property type="evidence" value="ECO:0007669"/>
    <property type="project" value="InterPro"/>
</dbReference>
<evidence type="ECO:0000256" key="7">
    <source>
        <dbReference type="ARBA" id="ARBA00023242"/>
    </source>
</evidence>
<dbReference type="EMBL" id="LIAE01006852">
    <property type="protein sequence ID" value="PAV84435.1"/>
    <property type="molecule type" value="Genomic_DNA"/>
</dbReference>
<protein>
    <submittedName>
        <fullName evidence="12">Uncharacterized protein</fullName>
    </submittedName>
</protein>
<comment type="caution">
    <text evidence="12">The sequence shown here is derived from an EMBL/GenBank/DDBJ whole genome shotgun (WGS) entry which is preliminary data.</text>
</comment>
<dbReference type="InterPro" id="IPR039999">
    <property type="entry name" value="LYAR"/>
</dbReference>
<dbReference type="PANTHER" id="PTHR13100:SF10">
    <property type="entry name" value="CELL GROWTH-REGULATING NUCLEOLAR PROTEIN"/>
    <property type="match status" value="1"/>
</dbReference>
<feature type="region of interest" description="Disordered" evidence="9">
    <location>
        <begin position="150"/>
        <end position="210"/>
    </location>
</feature>
<evidence type="ECO:0000313" key="12">
    <source>
        <dbReference type="EMBL" id="PAV84435.1"/>
    </source>
</evidence>
<evidence type="ECO:0000256" key="1">
    <source>
        <dbReference type="ARBA" id="ARBA00004123"/>
    </source>
</evidence>
<evidence type="ECO:0000256" key="2">
    <source>
        <dbReference type="ARBA" id="ARBA00022723"/>
    </source>
</evidence>
<keyword evidence="5" id="KW-0862">Zinc</keyword>
<keyword evidence="7" id="KW-0539">Nucleus</keyword>
<dbReference type="PANTHER" id="PTHR13100">
    <property type="entry name" value="CELL GROWTH-REGULATING NUCLEOLAR PROTEIN LYAR"/>
    <property type="match status" value="1"/>
</dbReference>
<evidence type="ECO:0000256" key="5">
    <source>
        <dbReference type="ARBA" id="ARBA00022833"/>
    </source>
</evidence>
<keyword evidence="6" id="KW-0175">Coiled coil</keyword>
<gene>
    <name evidence="12" type="ORF">WR25_12149</name>
</gene>
<dbReference type="OrthoDB" id="21474at2759"/>
<keyword evidence="4 8" id="KW-0863">Zinc-finger</keyword>
<dbReference type="Gene3D" id="3.30.1490.490">
    <property type="match status" value="1"/>
</dbReference>
<dbReference type="STRING" id="2018661.A0A2A2LE97"/>
<proteinExistence type="predicted"/>
<feature type="compositionally biased region" description="Basic and acidic residues" evidence="9">
    <location>
        <begin position="171"/>
        <end position="181"/>
    </location>
</feature>
<reference evidence="12 13" key="1">
    <citation type="journal article" date="2017" name="Curr. Biol.">
        <title>Genome architecture and evolution of a unichromosomal asexual nematode.</title>
        <authorList>
            <person name="Fradin H."/>
            <person name="Zegar C."/>
            <person name="Gutwein M."/>
            <person name="Lucas J."/>
            <person name="Kovtun M."/>
            <person name="Corcoran D."/>
            <person name="Baugh L.R."/>
            <person name="Kiontke K."/>
            <person name="Gunsalus K."/>
            <person name="Fitch D.H."/>
            <person name="Piano F."/>
        </authorList>
    </citation>
    <scope>NUCLEOTIDE SEQUENCE [LARGE SCALE GENOMIC DNA]</scope>
    <source>
        <strain evidence="12">PF1309</strain>
    </source>
</reference>
<dbReference type="Proteomes" id="UP000218231">
    <property type="component" value="Unassembled WGS sequence"/>
</dbReference>
<evidence type="ECO:0000259" key="11">
    <source>
        <dbReference type="Pfam" id="PF25879"/>
    </source>
</evidence>
<feature type="domain" description="Zinc finger C2H2 LYAR-type" evidence="10">
    <location>
        <begin position="30"/>
        <end position="57"/>
    </location>
</feature>
<evidence type="ECO:0000256" key="4">
    <source>
        <dbReference type="ARBA" id="ARBA00022771"/>
    </source>
</evidence>
<dbReference type="AlphaFoldDB" id="A0A2A2LE97"/>
<dbReference type="GO" id="GO:0006364">
    <property type="term" value="P:rRNA processing"/>
    <property type="evidence" value="ECO:0007669"/>
    <property type="project" value="TreeGrafter"/>
</dbReference>
<keyword evidence="2" id="KW-0479">Metal-binding</keyword>
<sequence>MVFFNCDGCGEALKKNQVEKHSFRCRSDAYSCIDCQVVFTRITYAQHVKCITENQKYGGSGYVEKEAKGELKQNAWIEQVQAAIEFVKEPKLKQLLQRIAGYGNIPRKESKFINFLSNSCSVRDKSLCQQAWNAIAAEAEKLRQSNIQKANAGKGNGKNLTNGSTASKSGESGKKEEREGQEQIESISEKANGNGHVADEDDCETQENNSSELLPFKWKKAIKRRLQEAGGEMKLKKLRKSVSEAYREKHGLEEVDDSVVKQQIEQTLQATSSVTVEGKSAKLVQNQDEE</sequence>
<dbReference type="Pfam" id="PF08790">
    <property type="entry name" value="zf-LYAR"/>
    <property type="match status" value="1"/>
</dbReference>
<name>A0A2A2LE97_9BILA</name>
<dbReference type="InterPro" id="IPR014898">
    <property type="entry name" value="Znf_C2H2_LYAR"/>
</dbReference>
<evidence type="ECO:0000256" key="9">
    <source>
        <dbReference type="SAM" id="MobiDB-lite"/>
    </source>
</evidence>
<evidence type="ECO:0000256" key="6">
    <source>
        <dbReference type="ARBA" id="ARBA00023054"/>
    </source>
</evidence>
<keyword evidence="3" id="KW-0677">Repeat</keyword>
<dbReference type="Gene3D" id="1.10.10.2100">
    <property type="match status" value="1"/>
</dbReference>
<accession>A0A2A2LE97</accession>
<dbReference type="Pfam" id="PF25879">
    <property type="entry name" value="WHD_LYAR"/>
    <property type="match status" value="1"/>
</dbReference>
<comment type="subcellular location">
    <subcellularLocation>
        <location evidence="1">Nucleus</location>
    </subcellularLocation>
</comment>
<evidence type="ECO:0000313" key="13">
    <source>
        <dbReference type="Proteomes" id="UP000218231"/>
    </source>
</evidence>
<evidence type="ECO:0000256" key="8">
    <source>
        <dbReference type="PROSITE-ProRule" id="PRU01145"/>
    </source>
</evidence>
<dbReference type="SUPFAM" id="SSF57667">
    <property type="entry name" value="beta-beta-alpha zinc fingers"/>
    <property type="match status" value="2"/>
</dbReference>
<dbReference type="PROSITE" id="PS51804">
    <property type="entry name" value="ZF_C2HC_LYAR"/>
    <property type="match status" value="2"/>
</dbReference>
<dbReference type="GO" id="GO:0005730">
    <property type="term" value="C:nucleolus"/>
    <property type="evidence" value="ECO:0007669"/>
    <property type="project" value="UniProtKB-ARBA"/>
</dbReference>
<dbReference type="FunFam" id="1.10.10.2100:FF:000002">
    <property type="entry name" value="cell growth-regulating nucleolar protein-like"/>
    <property type="match status" value="1"/>
</dbReference>
<keyword evidence="13" id="KW-1185">Reference proteome</keyword>
<dbReference type="GO" id="GO:0008270">
    <property type="term" value="F:zinc ion binding"/>
    <property type="evidence" value="ECO:0007669"/>
    <property type="project" value="UniProtKB-KW"/>
</dbReference>